<dbReference type="InterPro" id="IPR009057">
    <property type="entry name" value="Homeodomain-like_sf"/>
</dbReference>
<evidence type="ECO:0000259" key="5">
    <source>
        <dbReference type="PROSITE" id="PS50977"/>
    </source>
</evidence>
<dbReference type="AlphaFoldDB" id="A0AA51RBU9"/>
<evidence type="ECO:0000313" key="6">
    <source>
        <dbReference type="EMBL" id="WMN10893.1"/>
    </source>
</evidence>
<accession>A0AA51RBU9</accession>
<feature type="domain" description="HTH tetR-type" evidence="5">
    <location>
        <begin position="1"/>
        <end position="61"/>
    </location>
</feature>
<keyword evidence="3" id="KW-0804">Transcription</keyword>
<keyword evidence="1" id="KW-0805">Transcription regulation</keyword>
<dbReference type="InterPro" id="IPR001647">
    <property type="entry name" value="HTH_TetR"/>
</dbReference>
<evidence type="ECO:0000256" key="4">
    <source>
        <dbReference type="PROSITE-ProRule" id="PRU00335"/>
    </source>
</evidence>
<dbReference type="PROSITE" id="PS50977">
    <property type="entry name" value="HTH_TETR_2"/>
    <property type="match status" value="1"/>
</dbReference>
<evidence type="ECO:0000256" key="3">
    <source>
        <dbReference type="ARBA" id="ARBA00023163"/>
    </source>
</evidence>
<dbReference type="PANTHER" id="PTHR30328">
    <property type="entry name" value="TRANSCRIPTIONAL REPRESSOR"/>
    <property type="match status" value="1"/>
</dbReference>
<reference evidence="6 7" key="1">
    <citation type="submission" date="2023-08" db="EMBL/GenBank/DDBJ databases">
        <title>Comparative genomics and taxonomic characterization of three novel marine species of genus Marivirga.</title>
        <authorList>
            <person name="Muhammad N."/>
            <person name="Kim S.-G."/>
        </authorList>
    </citation>
    <scope>NUCLEOTIDE SEQUENCE [LARGE SCALE GENOMIC DNA]</scope>
    <source>
        <strain evidence="6 7">BDSF4-3</strain>
    </source>
</reference>
<keyword evidence="7" id="KW-1185">Reference proteome</keyword>
<name>A0AA51RBU9_9BACT</name>
<protein>
    <submittedName>
        <fullName evidence="6">TetR/AcrR family transcriptional regulator</fullName>
    </submittedName>
</protein>
<dbReference type="Gene3D" id="1.10.10.60">
    <property type="entry name" value="Homeodomain-like"/>
    <property type="match status" value="1"/>
</dbReference>
<dbReference type="SUPFAM" id="SSF46689">
    <property type="entry name" value="Homeodomain-like"/>
    <property type="match status" value="1"/>
</dbReference>
<dbReference type="FunFam" id="1.10.10.60:FF:000141">
    <property type="entry name" value="TetR family transcriptional regulator"/>
    <property type="match status" value="1"/>
</dbReference>
<evidence type="ECO:0000256" key="1">
    <source>
        <dbReference type="ARBA" id="ARBA00023015"/>
    </source>
</evidence>
<dbReference type="InterPro" id="IPR050109">
    <property type="entry name" value="HTH-type_TetR-like_transc_reg"/>
</dbReference>
<gene>
    <name evidence="6" type="ORF">QYS49_36405</name>
</gene>
<dbReference type="Gene3D" id="1.10.357.10">
    <property type="entry name" value="Tetracycline Repressor, domain 2"/>
    <property type="match status" value="1"/>
</dbReference>
<feature type="DNA-binding region" description="H-T-H motif" evidence="4">
    <location>
        <begin position="24"/>
        <end position="43"/>
    </location>
</feature>
<dbReference type="InterPro" id="IPR036271">
    <property type="entry name" value="Tet_transcr_reg_TetR-rel_C_sf"/>
</dbReference>
<dbReference type="Pfam" id="PF00440">
    <property type="entry name" value="TetR_N"/>
    <property type="match status" value="1"/>
</dbReference>
<keyword evidence="2 4" id="KW-0238">DNA-binding</keyword>
<proteinExistence type="predicted"/>
<dbReference type="PRINTS" id="PR00455">
    <property type="entry name" value="HTHTETR"/>
</dbReference>
<dbReference type="EMBL" id="CP129971">
    <property type="protein sequence ID" value="WMN10893.1"/>
    <property type="molecule type" value="Genomic_DNA"/>
</dbReference>
<dbReference type="KEGG" id="msaa:QYS49_36405"/>
<dbReference type="PANTHER" id="PTHR30328:SF54">
    <property type="entry name" value="HTH-TYPE TRANSCRIPTIONAL REPRESSOR SCO4008"/>
    <property type="match status" value="1"/>
</dbReference>
<sequence length="204" mass="24127">MSTEKNILEGAKSLFMQFGLKSITMDDIARKVGVSKKTIYQFFSDKNSIVFKSVHEHFSDHRNEIEKVLDNSKNSIEAMYKISKCMKLQVEAVNPTVLYDLQRYFPKAHKRFLEFKNTFIKDRMTKIIEDGIASGFFRKEINTEILVIQRIEQAQLAFNNEIFPRDKFDFKEIHEQLFDHFLHGILTEKGKEKYNQYLNEEHDA</sequence>
<dbReference type="Proteomes" id="UP001230496">
    <property type="component" value="Chromosome"/>
</dbReference>
<evidence type="ECO:0000256" key="2">
    <source>
        <dbReference type="ARBA" id="ARBA00023125"/>
    </source>
</evidence>
<dbReference type="RefSeq" id="WP_308347421.1">
    <property type="nucleotide sequence ID" value="NZ_CP129971.1"/>
</dbReference>
<dbReference type="SUPFAM" id="SSF48498">
    <property type="entry name" value="Tetracyclin repressor-like, C-terminal domain"/>
    <property type="match status" value="1"/>
</dbReference>
<dbReference type="GO" id="GO:0003677">
    <property type="term" value="F:DNA binding"/>
    <property type="evidence" value="ECO:0007669"/>
    <property type="project" value="UniProtKB-UniRule"/>
</dbReference>
<organism evidence="6 7">
    <name type="scientific">Marivirga salinarum</name>
    <dbReference type="NCBI Taxonomy" id="3059078"/>
    <lineage>
        <taxon>Bacteria</taxon>
        <taxon>Pseudomonadati</taxon>
        <taxon>Bacteroidota</taxon>
        <taxon>Cytophagia</taxon>
        <taxon>Cytophagales</taxon>
        <taxon>Marivirgaceae</taxon>
        <taxon>Marivirga</taxon>
    </lineage>
</organism>
<evidence type="ECO:0000313" key="7">
    <source>
        <dbReference type="Proteomes" id="UP001230496"/>
    </source>
</evidence>